<dbReference type="CDD" id="cd12148">
    <property type="entry name" value="fungal_TF_MHR"/>
    <property type="match status" value="1"/>
</dbReference>
<sequence>MAAKAIVIVAGVGPGTGSAIARKFGAAYPIALLARKQENYEVLVKELNEKGGKAVGFSTDVSSEESVEAAFRNIHDEYGDAPVAAAIFNAPGIFLKKPLLEMSVDEFGASWQVSCKGAFIFSQATLPGLLRQAGDSNAMHPPTLIFTNATAAIKANARVSGFASAQHGMRALHQSIAREFAPKGVHVAHAIIDGAIDLPRTRELFEDWADEAMIGTEDIAEAYWNLHLQTKRGFTNEIDMRPMLEKCFKYIAELEKRLSEVEARDKARAPNSSSHEENATPVASRNATALVKFVDGTSPWMVDLGGQQLDSSYTQSNSVQLNPGVHDLHYHSQVTLSTVGSPKADHQWPPTALKSRWLPPPPCQPLPTSAIALELIQEAFSNYNRFLPLFDEEDFMREFQLKYSTSSSMDATWWACLNVVLSIAYRLRAIPKSDPTLENNLAFGHVQNALSVVSDLLICDQSLAAVRALAGMACVLQGTPNPEPAAMLIAAALRLAHAMNMHREFSNLGLTESQAERRRRLFWKVYILDKDISLRMARPFGQDDDDMDVLLPSNGSLEPSHQGLFNLRIGLAIIQGQVYKELYSVRAARQTDTQRAAAAQNLSSLLSYWKSSTEIELPDDYSISLGPGVSGEMIHWVVLRLTYIHCLTMIDRHLPRTTSSFSYQETIPLGVSLAPDSVCVVESRKAICLVEVIPQGDCSCVW</sequence>
<reference evidence="4 5" key="1">
    <citation type="journal article" date="2018" name="PLoS Pathog.">
        <title>Evolution of structural diversity of trichothecenes, a family of toxins produced by plant pathogenic and entomopathogenic fungi.</title>
        <authorList>
            <person name="Proctor R.H."/>
            <person name="McCormick S.P."/>
            <person name="Kim H.S."/>
            <person name="Cardoza R.E."/>
            <person name="Stanley A.M."/>
            <person name="Lindo L."/>
            <person name="Kelly A."/>
            <person name="Brown D.W."/>
            <person name="Lee T."/>
            <person name="Vaughan M.M."/>
            <person name="Alexander N.J."/>
            <person name="Busman M."/>
            <person name="Gutierrez S."/>
        </authorList>
    </citation>
    <scope>NUCLEOTIDE SEQUENCE [LARGE SCALE GENOMIC DNA]</scope>
    <source>
        <strain evidence="4 5">NRRL 3299</strain>
    </source>
</reference>
<dbReference type="PANTHER" id="PTHR43431:SF7">
    <property type="entry name" value="OXIDOREDUCTASE, SHORT CHAIN DEHYDROGENASE_REDUCTASE FAMILY (AFU_ORTHOLOGUE AFUA_5G14000)"/>
    <property type="match status" value="1"/>
</dbReference>
<dbReference type="Proteomes" id="UP000266152">
    <property type="component" value="Unassembled WGS sequence"/>
</dbReference>
<dbReference type="GO" id="GO:0008270">
    <property type="term" value="F:zinc ion binding"/>
    <property type="evidence" value="ECO:0007669"/>
    <property type="project" value="InterPro"/>
</dbReference>
<dbReference type="Pfam" id="PF00106">
    <property type="entry name" value="adh_short"/>
    <property type="match status" value="1"/>
</dbReference>
<evidence type="ECO:0000313" key="4">
    <source>
        <dbReference type="EMBL" id="RGP66716.1"/>
    </source>
</evidence>
<organism evidence="4 5">
    <name type="scientific">Fusarium sporotrichioides</name>
    <dbReference type="NCBI Taxonomy" id="5514"/>
    <lineage>
        <taxon>Eukaryota</taxon>
        <taxon>Fungi</taxon>
        <taxon>Dikarya</taxon>
        <taxon>Ascomycota</taxon>
        <taxon>Pezizomycotina</taxon>
        <taxon>Sordariomycetes</taxon>
        <taxon>Hypocreomycetidae</taxon>
        <taxon>Hypocreales</taxon>
        <taxon>Nectriaceae</taxon>
        <taxon>Fusarium</taxon>
    </lineage>
</organism>
<keyword evidence="1" id="KW-0539">Nucleus</keyword>
<accession>A0A395S2T9</accession>
<dbReference type="EMBL" id="PXOF01000090">
    <property type="protein sequence ID" value="RGP66716.1"/>
    <property type="molecule type" value="Genomic_DNA"/>
</dbReference>
<dbReference type="InterPro" id="IPR007219">
    <property type="entry name" value="XnlR_reg_dom"/>
</dbReference>
<feature type="region of interest" description="Disordered" evidence="2">
    <location>
        <begin position="263"/>
        <end position="283"/>
    </location>
</feature>
<evidence type="ECO:0000313" key="5">
    <source>
        <dbReference type="Proteomes" id="UP000266152"/>
    </source>
</evidence>
<gene>
    <name evidence="4" type="ORF">FSPOR_6456</name>
</gene>
<protein>
    <submittedName>
        <fullName evidence="4">Fungal specific transcription factor domain-containing</fullName>
    </submittedName>
</protein>
<evidence type="ECO:0000256" key="1">
    <source>
        <dbReference type="ARBA" id="ARBA00023242"/>
    </source>
</evidence>
<dbReference type="InterPro" id="IPR036291">
    <property type="entry name" value="NAD(P)-bd_dom_sf"/>
</dbReference>
<proteinExistence type="predicted"/>
<dbReference type="AlphaFoldDB" id="A0A395S2T9"/>
<evidence type="ECO:0000256" key="2">
    <source>
        <dbReference type="SAM" id="MobiDB-lite"/>
    </source>
</evidence>
<keyword evidence="5" id="KW-1185">Reference proteome</keyword>
<evidence type="ECO:0000259" key="3">
    <source>
        <dbReference type="SMART" id="SM00906"/>
    </source>
</evidence>
<dbReference type="SUPFAM" id="SSF51735">
    <property type="entry name" value="NAD(P)-binding Rossmann-fold domains"/>
    <property type="match status" value="1"/>
</dbReference>
<name>A0A395S2T9_FUSSP</name>
<dbReference type="Pfam" id="PF04082">
    <property type="entry name" value="Fungal_trans"/>
    <property type="match status" value="1"/>
</dbReference>
<dbReference type="GO" id="GO:0006351">
    <property type="term" value="P:DNA-templated transcription"/>
    <property type="evidence" value="ECO:0007669"/>
    <property type="project" value="InterPro"/>
</dbReference>
<dbReference type="SMART" id="SM00906">
    <property type="entry name" value="Fungal_trans"/>
    <property type="match status" value="1"/>
</dbReference>
<feature type="domain" description="Xylanolytic transcriptional activator regulatory" evidence="3">
    <location>
        <begin position="485"/>
        <end position="558"/>
    </location>
</feature>
<feature type="compositionally biased region" description="Basic and acidic residues" evidence="2">
    <location>
        <begin position="263"/>
        <end position="278"/>
    </location>
</feature>
<dbReference type="GO" id="GO:0003677">
    <property type="term" value="F:DNA binding"/>
    <property type="evidence" value="ECO:0007669"/>
    <property type="project" value="InterPro"/>
</dbReference>
<dbReference type="Gene3D" id="3.40.50.720">
    <property type="entry name" value="NAD(P)-binding Rossmann-like Domain"/>
    <property type="match status" value="1"/>
</dbReference>
<dbReference type="PANTHER" id="PTHR43431">
    <property type="entry name" value="OXIDOREDUCTASE, SHORT CHAIN DEHYDROGENASE/REDUCTASE FAMILY (AFU_ORTHOLOGUE AFUA_5G14000)"/>
    <property type="match status" value="1"/>
</dbReference>
<dbReference type="InterPro" id="IPR002347">
    <property type="entry name" value="SDR_fam"/>
</dbReference>
<comment type="caution">
    <text evidence="4">The sequence shown here is derived from an EMBL/GenBank/DDBJ whole genome shotgun (WGS) entry which is preliminary data.</text>
</comment>
<dbReference type="STRING" id="5514.A0A395S2T9"/>